<dbReference type="Proteomes" id="UP000824469">
    <property type="component" value="Unassembled WGS sequence"/>
</dbReference>
<accession>A0AA38KZ72</accession>
<feature type="non-terminal residue" evidence="2">
    <location>
        <position position="63"/>
    </location>
</feature>
<feature type="non-terminal residue" evidence="2">
    <location>
        <position position="1"/>
    </location>
</feature>
<evidence type="ECO:0000256" key="1">
    <source>
        <dbReference type="SAM" id="MobiDB-lite"/>
    </source>
</evidence>
<feature type="region of interest" description="Disordered" evidence="1">
    <location>
        <begin position="26"/>
        <end position="63"/>
    </location>
</feature>
<proteinExistence type="predicted"/>
<keyword evidence="3" id="KW-1185">Reference proteome</keyword>
<name>A0AA38KZ72_TAXCH</name>
<organism evidence="2 3">
    <name type="scientific">Taxus chinensis</name>
    <name type="common">Chinese yew</name>
    <name type="synonym">Taxus wallichiana var. chinensis</name>
    <dbReference type="NCBI Taxonomy" id="29808"/>
    <lineage>
        <taxon>Eukaryota</taxon>
        <taxon>Viridiplantae</taxon>
        <taxon>Streptophyta</taxon>
        <taxon>Embryophyta</taxon>
        <taxon>Tracheophyta</taxon>
        <taxon>Spermatophyta</taxon>
        <taxon>Pinopsida</taxon>
        <taxon>Pinidae</taxon>
        <taxon>Conifers II</taxon>
        <taxon>Cupressales</taxon>
        <taxon>Taxaceae</taxon>
        <taxon>Taxus</taxon>
    </lineage>
</organism>
<sequence>QVTEGCKALQSVINSLLEESDLLLEEEEQVSPAIPTTSDPEWSTQASNSIDITPDDLPPSQID</sequence>
<feature type="compositionally biased region" description="Polar residues" evidence="1">
    <location>
        <begin position="34"/>
        <end position="51"/>
    </location>
</feature>
<gene>
    <name evidence="2" type="ORF">KI387_011371</name>
</gene>
<protein>
    <submittedName>
        <fullName evidence="2">Uncharacterized protein</fullName>
    </submittedName>
</protein>
<evidence type="ECO:0000313" key="2">
    <source>
        <dbReference type="EMBL" id="KAH9306967.1"/>
    </source>
</evidence>
<comment type="caution">
    <text evidence="2">The sequence shown here is derived from an EMBL/GenBank/DDBJ whole genome shotgun (WGS) entry which is preliminary data.</text>
</comment>
<reference evidence="2 3" key="1">
    <citation type="journal article" date="2021" name="Nat. Plants">
        <title>The Taxus genome provides insights into paclitaxel biosynthesis.</title>
        <authorList>
            <person name="Xiong X."/>
            <person name="Gou J."/>
            <person name="Liao Q."/>
            <person name="Li Y."/>
            <person name="Zhou Q."/>
            <person name="Bi G."/>
            <person name="Li C."/>
            <person name="Du R."/>
            <person name="Wang X."/>
            <person name="Sun T."/>
            <person name="Guo L."/>
            <person name="Liang H."/>
            <person name="Lu P."/>
            <person name="Wu Y."/>
            <person name="Zhang Z."/>
            <person name="Ro D.K."/>
            <person name="Shang Y."/>
            <person name="Huang S."/>
            <person name="Yan J."/>
        </authorList>
    </citation>
    <scope>NUCLEOTIDE SEQUENCE [LARGE SCALE GENOMIC DNA]</scope>
    <source>
        <strain evidence="2">Ta-2019</strain>
    </source>
</reference>
<dbReference type="AlphaFoldDB" id="A0AA38KZ72"/>
<evidence type="ECO:0000313" key="3">
    <source>
        <dbReference type="Proteomes" id="UP000824469"/>
    </source>
</evidence>
<dbReference type="EMBL" id="JAHRHJ020000008">
    <property type="protein sequence ID" value="KAH9306967.1"/>
    <property type="molecule type" value="Genomic_DNA"/>
</dbReference>